<dbReference type="AlphaFoldDB" id="A0A6P1TT60"/>
<feature type="transmembrane region" description="Helical" evidence="7">
    <location>
        <begin position="235"/>
        <end position="256"/>
    </location>
</feature>
<name>A0A6P1TT60_9FIRM</name>
<reference evidence="9 10" key="1">
    <citation type="submission" date="2020-01" db="EMBL/GenBank/DDBJ databases">
        <title>Genome analysis of Anaerocolumna sp. CBA3638.</title>
        <authorList>
            <person name="Kim J."/>
            <person name="Roh S.W."/>
        </authorList>
    </citation>
    <scope>NUCLEOTIDE SEQUENCE [LARGE SCALE GENOMIC DNA]</scope>
    <source>
        <strain evidence="9 10">CBA3638</strain>
    </source>
</reference>
<evidence type="ECO:0000256" key="7">
    <source>
        <dbReference type="RuleBase" id="RU363032"/>
    </source>
</evidence>
<dbReference type="Gene3D" id="1.10.3720.10">
    <property type="entry name" value="MetI-like"/>
    <property type="match status" value="1"/>
</dbReference>
<keyword evidence="4 7" id="KW-0812">Transmembrane</keyword>
<dbReference type="KEGG" id="anr:Ana3638_01225"/>
<evidence type="ECO:0000259" key="8">
    <source>
        <dbReference type="PROSITE" id="PS50928"/>
    </source>
</evidence>
<feature type="transmembrane region" description="Helical" evidence="7">
    <location>
        <begin position="135"/>
        <end position="156"/>
    </location>
</feature>
<protein>
    <submittedName>
        <fullName evidence="9">ABC transporter permease subunit</fullName>
    </submittedName>
</protein>
<keyword evidence="10" id="KW-1185">Reference proteome</keyword>
<keyword evidence="5 7" id="KW-1133">Transmembrane helix</keyword>
<keyword evidence="3" id="KW-1003">Cell membrane</keyword>
<comment type="similarity">
    <text evidence="7">Belongs to the binding-protein-dependent transport system permease family.</text>
</comment>
<keyword evidence="2 7" id="KW-0813">Transport</keyword>
<dbReference type="PANTHER" id="PTHR43744">
    <property type="entry name" value="ABC TRANSPORTER PERMEASE PROTEIN MG189-RELATED-RELATED"/>
    <property type="match status" value="1"/>
</dbReference>
<dbReference type="SUPFAM" id="SSF161098">
    <property type="entry name" value="MetI-like"/>
    <property type="match status" value="1"/>
</dbReference>
<gene>
    <name evidence="9" type="ORF">Ana3638_01225</name>
</gene>
<dbReference type="EMBL" id="CP048000">
    <property type="protein sequence ID" value="QHQ63577.1"/>
    <property type="molecule type" value="Genomic_DNA"/>
</dbReference>
<accession>A0A6P1TT60</accession>
<dbReference type="PROSITE" id="PS50928">
    <property type="entry name" value="ABC_TM1"/>
    <property type="match status" value="1"/>
</dbReference>
<comment type="subcellular location">
    <subcellularLocation>
        <location evidence="1 7">Cell membrane</location>
        <topology evidence="1 7">Multi-pass membrane protein</topology>
    </subcellularLocation>
</comment>
<keyword evidence="6 7" id="KW-0472">Membrane</keyword>
<dbReference type="InterPro" id="IPR035906">
    <property type="entry name" value="MetI-like_sf"/>
</dbReference>
<dbReference type="CDD" id="cd06261">
    <property type="entry name" value="TM_PBP2"/>
    <property type="match status" value="1"/>
</dbReference>
<evidence type="ECO:0000256" key="4">
    <source>
        <dbReference type="ARBA" id="ARBA00022692"/>
    </source>
</evidence>
<proteinExistence type="inferred from homology"/>
<dbReference type="GO" id="GO:0005886">
    <property type="term" value="C:plasma membrane"/>
    <property type="evidence" value="ECO:0007669"/>
    <property type="project" value="UniProtKB-SubCell"/>
</dbReference>
<evidence type="ECO:0000256" key="2">
    <source>
        <dbReference type="ARBA" id="ARBA00022448"/>
    </source>
</evidence>
<organism evidence="9 10">
    <name type="scientific">Anaerocolumna sedimenticola</name>
    <dbReference type="NCBI Taxonomy" id="2696063"/>
    <lineage>
        <taxon>Bacteria</taxon>
        <taxon>Bacillati</taxon>
        <taxon>Bacillota</taxon>
        <taxon>Clostridia</taxon>
        <taxon>Lachnospirales</taxon>
        <taxon>Lachnospiraceae</taxon>
        <taxon>Anaerocolumna</taxon>
    </lineage>
</organism>
<evidence type="ECO:0000313" key="10">
    <source>
        <dbReference type="Proteomes" id="UP000464314"/>
    </source>
</evidence>
<feature type="transmembrane region" description="Helical" evidence="7">
    <location>
        <begin position="6"/>
        <end position="27"/>
    </location>
</feature>
<feature type="transmembrane region" description="Helical" evidence="7">
    <location>
        <begin position="177"/>
        <end position="199"/>
    </location>
</feature>
<dbReference type="InterPro" id="IPR000515">
    <property type="entry name" value="MetI-like"/>
</dbReference>
<dbReference type="GO" id="GO:0055085">
    <property type="term" value="P:transmembrane transport"/>
    <property type="evidence" value="ECO:0007669"/>
    <property type="project" value="InterPro"/>
</dbReference>
<feature type="transmembrane region" description="Helical" evidence="7">
    <location>
        <begin position="64"/>
        <end position="91"/>
    </location>
</feature>
<feature type="transmembrane region" description="Helical" evidence="7">
    <location>
        <begin position="103"/>
        <end position="123"/>
    </location>
</feature>
<evidence type="ECO:0000313" key="9">
    <source>
        <dbReference type="EMBL" id="QHQ63577.1"/>
    </source>
</evidence>
<evidence type="ECO:0000256" key="1">
    <source>
        <dbReference type="ARBA" id="ARBA00004651"/>
    </source>
</evidence>
<evidence type="ECO:0000256" key="6">
    <source>
        <dbReference type="ARBA" id="ARBA00023136"/>
    </source>
</evidence>
<dbReference type="Pfam" id="PF00528">
    <property type="entry name" value="BPD_transp_1"/>
    <property type="match status" value="1"/>
</dbReference>
<evidence type="ECO:0000256" key="3">
    <source>
        <dbReference type="ARBA" id="ARBA00022475"/>
    </source>
</evidence>
<evidence type="ECO:0000256" key="5">
    <source>
        <dbReference type="ARBA" id="ARBA00022989"/>
    </source>
</evidence>
<feature type="domain" description="ABC transmembrane type-1" evidence="8">
    <location>
        <begin position="65"/>
        <end position="256"/>
    </location>
</feature>
<dbReference type="Proteomes" id="UP000464314">
    <property type="component" value="Chromosome"/>
</dbReference>
<sequence length="271" mass="29519">MLGMGIMRIYLAFLVIASVGPLVWIIMSSFKSNKEILSNAFALPVSISFKAYKAALDLSPIFKFYGNSLIVAVGSTLLNVLVISMAAYILARCQFKGKTLLTLLLASSLLIPTAALLMPIYTITTKIGLFDTKTGLVFVYAALGLPTSLFIIKSYFQGIPTELEEAAYLDGAGFVRTYFTIIFPLAKSGLATAAILQFLTSWNEFMFALILTKSESARTLPLALSYFTSQFSFNYTAMFAALTMVIVPSILIYTLLQEQITDSMVAGSIKG</sequence>
<dbReference type="PANTHER" id="PTHR43744:SF8">
    <property type="entry name" value="SN-GLYCEROL-3-PHOSPHATE TRANSPORT SYSTEM PERMEASE PROTEIN UGPE"/>
    <property type="match status" value="1"/>
</dbReference>